<dbReference type="Pfam" id="PF15506">
    <property type="entry name" value="OCC1"/>
    <property type="match status" value="1"/>
</dbReference>
<gene>
    <name evidence="2" type="ORF">Anapl_14111</name>
</gene>
<dbReference type="PANTHER" id="PTHR38502">
    <property type="entry name" value="OVEREXPRESSED IN COLON CARCINOMA 1 PROTEIN"/>
    <property type="match status" value="1"/>
</dbReference>
<evidence type="ECO:0000256" key="1">
    <source>
        <dbReference type="ARBA" id="ARBA00005237"/>
    </source>
</evidence>
<sequence>MRSASSLMKSTFDTYSSTEILKTLDSMLTKEMFMVVQDESMLLMGKGGMVKQKEFGIKLRSRVSYKEKFPAIQAVRSGATGTTKDVAEESVSDDDKRRNYGGVYVGLPSDAAAIVSSQTKAAPKGIGSWSCSSTETSIPGDKAFPRNKVFAVRILRFRATLRTKKEKMFPNLDEEPEAVLAGLGAGCRASRAEHGYTCFSHANGESSLGSARSTHIQGDLVVTPNFCTPAEMSELGTLTPLI</sequence>
<keyword evidence="3" id="KW-1185">Reference proteome</keyword>
<organism evidence="2 3">
    <name type="scientific">Anas platyrhynchos</name>
    <name type="common">Mallard</name>
    <name type="synonym">Anas boschas</name>
    <dbReference type="NCBI Taxonomy" id="8839"/>
    <lineage>
        <taxon>Eukaryota</taxon>
        <taxon>Metazoa</taxon>
        <taxon>Chordata</taxon>
        <taxon>Craniata</taxon>
        <taxon>Vertebrata</taxon>
        <taxon>Euteleostomi</taxon>
        <taxon>Archelosauria</taxon>
        <taxon>Archosauria</taxon>
        <taxon>Dinosauria</taxon>
        <taxon>Saurischia</taxon>
        <taxon>Theropoda</taxon>
        <taxon>Coelurosauria</taxon>
        <taxon>Aves</taxon>
        <taxon>Neognathae</taxon>
        <taxon>Galloanserae</taxon>
        <taxon>Anseriformes</taxon>
        <taxon>Anatidae</taxon>
        <taxon>Anatinae</taxon>
        <taxon>Anas</taxon>
    </lineage>
</organism>
<evidence type="ECO:0000313" key="2">
    <source>
        <dbReference type="EMBL" id="EOB01289.1"/>
    </source>
</evidence>
<dbReference type="InterPro" id="IPR029133">
    <property type="entry name" value="OCC1"/>
</dbReference>
<dbReference type="PANTHER" id="PTHR38502:SF1">
    <property type="entry name" value="OVEREXPRESSED IN COLON CARCINOMA 1 PROTEIN"/>
    <property type="match status" value="1"/>
</dbReference>
<dbReference type="Proteomes" id="UP000296049">
    <property type="component" value="Unassembled WGS sequence"/>
</dbReference>
<name>R0L6R4_ANAPL</name>
<protein>
    <submittedName>
        <fullName evidence="2">Uncharacterized protein</fullName>
    </submittedName>
</protein>
<dbReference type="EMBL" id="KB743107">
    <property type="protein sequence ID" value="EOB01289.1"/>
    <property type="molecule type" value="Genomic_DNA"/>
</dbReference>
<accession>R0L6R4</accession>
<reference evidence="2" key="1">
    <citation type="submission" date="2010-04" db="EMBL/GenBank/DDBJ databases">
        <title>The genome sequence and transcriptome of duck provide insight into the interaction host.</title>
        <authorList>
            <person name="Li N."/>
        </authorList>
    </citation>
    <scope>NUCLEOTIDE SEQUENCE</scope>
</reference>
<proteinExistence type="inferred from homology"/>
<dbReference type="AlphaFoldDB" id="R0L6R4"/>
<evidence type="ECO:0000313" key="3">
    <source>
        <dbReference type="Proteomes" id="UP000296049"/>
    </source>
</evidence>
<comment type="similarity">
    <text evidence="1">Belongs to the OCC1 family.</text>
</comment>